<comment type="caution">
    <text evidence="3">The sequence shown here is derived from an EMBL/GenBank/DDBJ whole genome shotgun (WGS) entry which is preliminary data.</text>
</comment>
<feature type="region of interest" description="Disordered" evidence="1">
    <location>
        <begin position="1"/>
        <end position="54"/>
    </location>
</feature>
<evidence type="ECO:0000313" key="3">
    <source>
        <dbReference type="EMBL" id="KAJ3478141.1"/>
    </source>
</evidence>
<evidence type="ECO:0000256" key="1">
    <source>
        <dbReference type="SAM" id="MobiDB-lite"/>
    </source>
</evidence>
<feature type="transmembrane region" description="Helical" evidence="2">
    <location>
        <begin position="72"/>
        <end position="91"/>
    </location>
</feature>
<dbReference type="Proteomes" id="UP001212997">
    <property type="component" value="Unassembled WGS sequence"/>
</dbReference>
<keyword evidence="4" id="KW-1185">Reference proteome</keyword>
<name>A0AAD5YET1_9APHY</name>
<organism evidence="3 4">
    <name type="scientific">Meripilus lineatus</name>
    <dbReference type="NCBI Taxonomy" id="2056292"/>
    <lineage>
        <taxon>Eukaryota</taxon>
        <taxon>Fungi</taxon>
        <taxon>Dikarya</taxon>
        <taxon>Basidiomycota</taxon>
        <taxon>Agaricomycotina</taxon>
        <taxon>Agaricomycetes</taxon>
        <taxon>Polyporales</taxon>
        <taxon>Meripilaceae</taxon>
        <taxon>Meripilus</taxon>
    </lineage>
</organism>
<sequence>MALAARPFHANHAPFLDSHDDPLARALQPPADESPDERAAREQKQREATRISHEIDEDIQESRKAFERRKKAIKILLLGEQTLFLAFFFALSSSGPPSRPPVAP</sequence>
<dbReference type="EMBL" id="JANAWD010000535">
    <property type="protein sequence ID" value="KAJ3478141.1"/>
    <property type="molecule type" value="Genomic_DNA"/>
</dbReference>
<reference evidence="3" key="1">
    <citation type="submission" date="2022-07" db="EMBL/GenBank/DDBJ databases">
        <title>Genome Sequence of Physisporinus lineatus.</title>
        <authorList>
            <person name="Buettner E."/>
        </authorList>
    </citation>
    <scope>NUCLEOTIDE SEQUENCE</scope>
    <source>
        <strain evidence="3">VT162</strain>
    </source>
</reference>
<keyword evidence="2" id="KW-0472">Membrane</keyword>
<keyword evidence="2" id="KW-1133">Transmembrane helix</keyword>
<protein>
    <submittedName>
        <fullName evidence="3">Uncharacterized protein</fullName>
    </submittedName>
</protein>
<accession>A0AAD5YET1</accession>
<gene>
    <name evidence="3" type="ORF">NLI96_g9974</name>
</gene>
<evidence type="ECO:0000313" key="4">
    <source>
        <dbReference type="Proteomes" id="UP001212997"/>
    </source>
</evidence>
<feature type="compositionally biased region" description="Basic and acidic residues" evidence="1">
    <location>
        <begin position="36"/>
        <end position="54"/>
    </location>
</feature>
<keyword evidence="2" id="KW-0812">Transmembrane</keyword>
<dbReference type="AlphaFoldDB" id="A0AAD5YET1"/>
<proteinExistence type="predicted"/>
<evidence type="ECO:0000256" key="2">
    <source>
        <dbReference type="SAM" id="Phobius"/>
    </source>
</evidence>